<feature type="domain" description="Serpin" evidence="2">
    <location>
        <begin position="71"/>
        <end position="405"/>
    </location>
</feature>
<reference evidence="3 4" key="1">
    <citation type="submission" date="2009-11" db="EMBL/GenBank/DDBJ databases">
        <authorList>
            <person name="Weinstock G."/>
            <person name="Sodergren E."/>
            <person name="Clifton S."/>
            <person name="Fulton L."/>
            <person name="Fulton B."/>
            <person name="Courtney L."/>
            <person name="Fronick C."/>
            <person name="Harrison M."/>
            <person name="Strong C."/>
            <person name="Farmer C."/>
            <person name="Delahaunty K."/>
            <person name="Markovic C."/>
            <person name="Hall O."/>
            <person name="Minx P."/>
            <person name="Tomlinson C."/>
            <person name="Mitreva M."/>
            <person name="Nelson J."/>
            <person name="Hou S."/>
            <person name="Wollam A."/>
            <person name="Pepin K.H."/>
            <person name="Johnson M."/>
            <person name="Bhonagiri V."/>
            <person name="Nash W.E."/>
            <person name="Warren W."/>
            <person name="Chinwalla A."/>
            <person name="Mardis E.R."/>
            <person name="Wilson R.K."/>
        </authorList>
    </citation>
    <scope>NUCLEOTIDE SEQUENCE [LARGE SCALE GENOMIC DNA]</scope>
    <source>
        <strain evidence="3 4">F0302</strain>
    </source>
</reference>
<dbReference type="GO" id="GO:0005615">
    <property type="term" value="C:extracellular space"/>
    <property type="evidence" value="ECO:0007669"/>
    <property type="project" value="InterPro"/>
</dbReference>
<dbReference type="STRING" id="649760.HMPREF0971_00972"/>
<accession>D1QPS7</accession>
<dbReference type="PANTHER" id="PTHR11461">
    <property type="entry name" value="SERINE PROTEASE INHIBITOR, SERPIN"/>
    <property type="match status" value="1"/>
</dbReference>
<comment type="similarity">
    <text evidence="1">Belongs to the serpin family.</text>
</comment>
<gene>
    <name evidence="3" type="ORF">HMPREF0971_00972</name>
</gene>
<dbReference type="SUPFAM" id="SSF56574">
    <property type="entry name" value="Serpins"/>
    <property type="match status" value="1"/>
</dbReference>
<protein>
    <submittedName>
        <fullName evidence="3">Serine proteinase inhibitor</fullName>
    </submittedName>
</protein>
<evidence type="ECO:0000256" key="1">
    <source>
        <dbReference type="RuleBase" id="RU000411"/>
    </source>
</evidence>
<dbReference type="EMBL" id="ACUZ02000018">
    <property type="protein sequence ID" value="EFB32647.1"/>
    <property type="molecule type" value="Genomic_DNA"/>
</dbReference>
<sequence>MINRIVIWYKFKLKYYQHMMKTKWYIGALAALLVACKAPTLQEEAAGKYGKFTVNGTERVEIDSMVNGVAFQLLHKMHSNQENILVSPLGLCYALNMLNAGAEDVTQQQINHVLGREGLADSLCRKMLLADAATVKSRSESSDDEVATLTSENKVAVGAGVNLLPAFEERMVRNYFAAIEAGDEAQKIILSNTLTFEGVWKEAFEPTETEPHSFTTEQGKVTKVPMMRGQFDLNYMETDDYQLVKIPYKGDFNLYVLLPKTGKKLEPIVSSLNATVWQQAMKQMKMADVSLWFPKFSVAKKNGMKSVLKQLGMQDAFDSERANLSNMVAERAYVDDVRQEVKIDFNEQRTHAEAKTTVEVAVLSAIDEPMKKEIEKRSVCCDHPFFYVVTNRFGAICFMGEYQQP</sequence>
<dbReference type="InterPro" id="IPR042178">
    <property type="entry name" value="Serpin_sf_1"/>
</dbReference>
<dbReference type="AlphaFoldDB" id="D1QPS7"/>
<proteinExistence type="inferred from homology"/>
<dbReference type="InterPro" id="IPR023796">
    <property type="entry name" value="Serpin_dom"/>
</dbReference>
<comment type="caution">
    <text evidence="3">The sequence shown here is derived from an EMBL/GenBank/DDBJ whole genome shotgun (WGS) entry which is preliminary data.</text>
</comment>
<evidence type="ECO:0000313" key="4">
    <source>
        <dbReference type="Proteomes" id="UP000004079"/>
    </source>
</evidence>
<dbReference type="Gene3D" id="2.30.39.10">
    <property type="entry name" value="Alpha-1-antitrypsin, domain 1"/>
    <property type="match status" value="2"/>
</dbReference>
<dbReference type="InterPro" id="IPR036186">
    <property type="entry name" value="Serpin_sf"/>
</dbReference>
<evidence type="ECO:0000259" key="2">
    <source>
        <dbReference type="SMART" id="SM00093"/>
    </source>
</evidence>
<dbReference type="Proteomes" id="UP000004079">
    <property type="component" value="Unassembled WGS sequence"/>
</dbReference>
<dbReference type="GO" id="GO:0004867">
    <property type="term" value="F:serine-type endopeptidase inhibitor activity"/>
    <property type="evidence" value="ECO:0007669"/>
    <property type="project" value="InterPro"/>
</dbReference>
<dbReference type="PANTHER" id="PTHR11461:SF211">
    <property type="entry name" value="GH10112P-RELATED"/>
    <property type="match status" value="1"/>
</dbReference>
<dbReference type="Pfam" id="PF00079">
    <property type="entry name" value="Serpin"/>
    <property type="match status" value="2"/>
</dbReference>
<dbReference type="InterPro" id="IPR042185">
    <property type="entry name" value="Serpin_sf_2"/>
</dbReference>
<name>D1QPS7_9BACT</name>
<organism evidence="3 4">
    <name type="scientific">Segatella oris F0302</name>
    <dbReference type="NCBI Taxonomy" id="649760"/>
    <lineage>
        <taxon>Bacteria</taxon>
        <taxon>Pseudomonadati</taxon>
        <taxon>Bacteroidota</taxon>
        <taxon>Bacteroidia</taxon>
        <taxon>Bacteroidales</taxon>
        <taxon>Prevotellaceae</taxon>
        <taxon>Segatella</taxon>
    </lineage>
</organism>
<evidence type="ECO:0000313" key="3">
    <source>
        <dbReference type="EMBL" id="EFB32647.1"/>
    </source>
</evidence>
<dbReference type="HOGENOM" id="CLU_023330_0_3_10"/>
<dbReference type="SMART" id="SM00093">
    <property type="entry name" value="SERPIN"/>
    <property type="match status" value="1"/>
</dbReference>
<dbReference type="InterPro" id="IPR000215">
    <property type="entry name" value="Serpin_fam"/>
</dbReference>
<dbReference type="Gene3D" id="3.30.497.10">
    <property type="entry name" value="Antithrombin, subunit I, domain 2"/>
    <property type="match status" value="1"/>
</dbReference>